<feature type="domain" description="ELMO" evidence="2">
    <location>
        <begin position="1"/>
        <end position="76"/>
    </location>
</feature>
<feature type="region of interest" description="Disordered" evidence="1">
    <location>
        <begin position="95"/>
        <end position="149"/>
    </location>
</feature>
<evidence type="ECO:0000313" key="3">
    <source>
        <dbReference type="Ensembl" id="ENSMALP00000001860.1"/>
    </source>
</evidence>
<evidence type="ECO:0000256" key="1">
    <source>
        <dbReference type="SAM" id="MobiDB-lite"/>
    </source>
</evidence>
<feature type="compositionally biased region" description="Low complexity" evidence="1">
    <location>
        <begin position="100"/>
        <end position="111"/>
    </location>
</feature>
<name>A0A3Q3Q0X4_MONAL</name>
<accession>A0A3Q3Q0X4</accession>
<dbReference type="AlphaFoldDB" id="A0A3Q3Q0X4"/>
<evidence type="ECO:0000259" key="2">
    <source>
        <dbReference type="PROSITE" id="PS51335"/>
    </source>
</evidence>
<dbReference type="Pfam" id="PF04727">
    <property type="entry name" value="ELMO_CED12"/>
    <property type="match status" value="1"/>
</dbReference>
<reference evidence="3" key="2">
    <citation type="submission" date="2025-09" db="UniProtKB">
        <authorList>
            <consortium name="Ensembl"/>
        </authorList>
    </citation>
    <scope>IDENTIFICATION</scope>
</reference>
<dbReference type="Proteomes" id="UP000261600">
    <property type="component" value="Unplaced"/>
</dbReference>
<reference evidence="3" key="1">
    <citation type="submission" date="2025-08" db="UniProtKB">
        <authorList>
            <consortium name="Ensembl"/>
        </authorList>
    </citation>
    <scope>IDENTIFICATION</scope>
</reference>
<proteinExistence type="predicted"/>
<protein>
    <recommendedName>
        <fullName evidence="2">ELMO domain-containing protein</fullName>
    </recommendedName>
</protein>
<evidence type="ECO:0000313" key="4">
    <source>
        <dbReference type="Proteomes" id="UP000261600"/>
    </source>
</evidence>
<dbReference type="Ensembl" id="ENSMALT00000001914.1">
    <property type="protein sequence ID" value="ENSMALP00000001860.1"/>
    <property type="gene ID" value="ENSMALG00000001394.1"/>
</dbReference>
<sequence>MLSVMSINMTRIALQILREEALSKECNRRQQVVGVLNEFYVATYLHLYQLWKTQQKTIVDSGFVLKEVELFARKNPKQMLRQLEVFLKERQTGGIVYGTSPDPQAQQSSPSLGERAARAGTEQGSKGKEMHFTGVCDLPPDLEGEASLI</sequence>
<dbReference type="InterPro" id="IPR006816">
    <property type="entry name" value="ELMO_dom"/>
</dbReference>
<dbReference type="STRING" id="43700.ENSMALP00000001860"/>
<organism evidence="3 4">
    <name type="scientific">Monopterus albus</name>
    <name type="common">Swamp eel</name>
    <dbReference type="NCBI Taxonomy" id="43700"/>
    <lineage>
        <taxon>Eukaryota</taxon>
        <taxon>Metazoa</taxon>
        <taxon>Chordata</taxon>
        <taxon>Craniata</taxon>
        <taxon>Vertebrata</taxon>
        <taxon>Euteleostomi</taxon>
        <taxon>Actinopterygii</taxon>
        <taxon>Neopterygii</taxon>
        <taxon>Teleostei</taxon>
        <taxon>Neoteleostei</taxon>
        <taxon>Acanthomorphata</taxon>
        <taxon>Anabantaria</taxon>
        <taxon>Synbranchiformes</taxon>
        <taxon>Synbranchidae</taxon>
        <taxon>Monopterus</taxon>
    </lineage>
</organism>
<keyword evidence="4" id="KW-1185">Reference proteome</keyword>
<feature type="compositionally biased region" description="Acidic residues" evidence="1">
    <location>
        <begin position="140"/>
        <end position="149"/>
    </location>
</feature>
<dbReference type="InterPro" id="IPR050868">
    <property type="entry name" value="ELMO_domain-containing"/>
</dbReference>
<dbReference type="PANTHER" id="PTHR12771">
    <property type="entry name" value="ENGULFMENT AND CELL MOTILITY"/>
    <property type="match status" value="1"/>
</dbReference>
<dbReference type="PROSITE" id="PS51335">
    <property type="entry name" value="ELMO"/>
    <property type="match status" value="1"/>
</dbReference>
<dbReference type="PANTHER" id="PTHR12771:SF2">
    <property type="entry name" value="ELMO DOMAIN-CONTAINING PROTEIN 3"/>
    <property type="match status" value="1"/>
</dbReference>